<comment type="caution">
    <text evidence="9">The sequence shown here is derived from an EMBL/GenBank/DDBJ whole genome shotgun (WGS) entry which is preliminary data.</text>
</comment>
<protein>
    <recommendedName>
        <fullName evidence="7">Glucose-6-phosphate isomerase</fullName>
        <shortName evidence="7">GPI</shortName>
        <ecNumber evidence="7">5.3.1.9</ecNumber>
    </recommendedName>
    <alternativeName>
        <fullName evidence="7">Phosphoglucose isomerase</fullName>
        <shortName evidence="7">PGI</shortName>
    </alternativeName>
    <alternativeName>
        <fullName evidence="7">Phosphohexose isomerase</fullName>
        <shortName evidence="7">PHI</shortName>
    </alternativeName>
</protein>
<dbReference type="EMBL" id="APJX01000005">
    <property type="protein sequence ID" value="EMS79412.1"/>
    <property type="molecule type" value="Genomic_DNA"/>
</dbReference>
<dbReference type="InterPro" id="IPR023096">
    <property type="entry name" value="G6P_Isomerase_C"/>
</dbReference>
<dbReference type="PROSITE" id="PS51463">
    <property type="entry name" value="P_GLUCOSE_ISOMERASE_3"/>
    <property type="match status" value="1"/>
</dbReference>
<accession>S0G4S2</accession>
<organism evidence="9 10">
    <name type="scientific">Desulfotignum phosphitoxidans DSM 13687</name>
    <dbReference type="NCBI Taxonomy" id="1286635"/>
    <lineage>
        <taxon>Bacteria</taxon>
        <taxon>Pseudomonadati</taxon>
        <taxon>Thermodesulfobacteriota</taxon>
        <taxon>Desulfobacteria</taxon>
        <taxon>Desulfobacterales</taxon>
        <taxon>Desulfobacteraceae</taxon>
        <taxon>Desulfotignum</taxon>
    </lineage>
</organism>
<evidence type="ECO:0000256" key="4">
    <source>
        <dbReference type="ARBA" id="ARBA00023152"/>
    </source>
</evidence>
<name>S0G4S2_9BACT</name>
<dbReference type="CDD" id="cd05016">
    <property type="entry name" value="SIS_PGI_2"/>
    <property type="match status" value="1"/>
</dbReference>
<dbReference type="GO" id="GO:0004347">
    <property type="term" value="F:glucose-6-phosphate isomerase activity"/>
    <property type="evidence" value="ECO:0007669"/>
    <property type="project" value="UniProtKB-UniRule"/>
</dbReference>
<dbReference type="RefSeq" id="WP_006966557.1">
    <property type="nucleotide sequence ID" value="NZ_APJX01000005.1"/>
</dbReference>
<dbReference type="SUPFAM" id="SSF53697">
    <property type="entry name" value="SIS domain"/>
    <property type="match status" value="1"/>
</dbReference>
<dbReference type="EC" id="5.3.1.9" evidence="7"/>
<comment type="pathway">
    <text evidence="1 7 8">Carbohydrate degradation; glycolysis; D-glyceraldehyde 3-phosphate and glycerone phosphate from D-glucose: step 2/4.</text>
</comment>
<evidence type="ECO:0000256" key="8">
    <source>
        <dbReference type="RuleBase" id="RU000612"/>
    </source>
</evidence>
<dbReference type="InterPro" id="IPR018189">
    <property type="entry name" value="Phosphoglucose_isomerase_CS"/>
</dbReference>
<evidence type="ECO:0000313" key="9">
    <source>
        <dbReference type="EMBL" id="EMS79412.1"/>
    </source>
</evidence>
<keyword evidence="3 7" id="KW-0312">Gluconeogenesis</keyword>
<gene>
    <name evidence="7 9" type="primary">pgi</name>
    <name evidence="9" type="ORF">Dpo_5c03390</name>
</gene>
<dbReference type="HAMAP" id="MF_00473">
    <property type="entry name" value="G6P_isomerase"/>
    <property type="match status" value="1"/>
</dbReference>
<proteinExistence type="inferred from homology"/>
<dbReference type="AlphaFoldDB" id="S0G4S2"/>
<dbReference type="CDD" id="cd05015">
    <property type="entry name" value="SIS_PGI_1"/>
    <property type="match status" value="1"/>
</dbReference>
<dbReference type="InterPro" id="IPR046348">
    <property type="entry name" value="SIS_dom_sf"/>
</dbReference>
<dbReference type="UniPathway" id="UPA00138"/>
<evidence type="ECO:0000256" key="6">
    <source>
        <dbReference type="ARBA" id="ARBA00029321"/>
    </source>
</evidence>
<feature type="active site" evidence="7">
    <location>
        <position position="495"/>
    </location>
</feature>
<comment type="catalytic activity">
    <reaction evidence="6 7 8">
        <text>alpha-D-glucose 6-phosphate = beta-D-fructose 6-phosphate</text>
        <dbReference type="Rhea" id="RHEA:11816"/>
        <dbReference type="ChEBI" id="CHEBI:57634"/>
        <dbReference type="ChEBI" id="CHEBI:58225"/>
        <dbReference type="EC" id="5.3.1.9"/>
    </reaction>
</comment>
<evidence type="ECO:0000256" key="1">
    <source>
        <dbReference type="ARBA" id="ARBA00004926"/>
    </source>
</evidence>
<dbReference type="Gene3D" id="3.40.50.10490">
    <property type="entry name" value="Glucose-6-phosphate isomerase like protein, domain 1"/>
    <property type="match status" value="2"/>
</dbReference>
<feature type="active site" description="Proton donor" evidence="7">
    <location>
        <position position="349"/>
    </location>
</feature>
<keyword evidence="7" id="KW-0963">Cytoplasm</keyword>
<dbReference type="GO" id="GO:0051156">
    <property type="term" value="P:glucose 6-phosphate metabolic process"/>
    <property type="evidence" value="ECO:0007669"/>
    <property type="project" value="TreeGrafter"/>
</dbReference>
<comment type="subcellular location">
    <subcellularLocation>
        <location evidence="7">Cytoplasm</location>
    </subcellularLocation>
</comment>
<dbReference type="GO" id="GO:0048029">
    <property type="term" value="F:monosaccharide binding"/>
    <property type="evidence" value="ECO:0007669"/>
    <property type="project" value="TreeGrafter"/>
</dbReference>
<dbReference type="PANTHER" id="PTHR11469">
    <property type="entry name" value="GLUCOSE-6-PHOSPHATE ISOMERASE"/>
    <property type="match status" value="1"/>
</dbReference>
<comment type="pathway">
    <text evidence="7">Carbohydrate biosynthesis; gluconeogenesis.</text>
</comment>
<evidence type="ECO:0000256" key="3">
    <source>
        <dbReference type="ARBA" id="ARBA00022432"/>
    </source>
</evidence>
<dbReference type="Gene3D" id="1.10.1390.10">
    <property type="match status" value="1"/>
</dbReference>
<dbReference type="PANTHER" id="PTHR11469:SF1">
    <property type="entry name" value="GLUCOSE-6-PHOSPHATE ISOMERASE"/>
    <property type="match status" value="1"/>
</dbReference>
<reference evidence="9 10" key="1">
    <citation type="journal article" date="2013" name="Genome Announc.">
        <title>Draft Genome Sequence of Desulfotignum phosphitoxidans DSM 13687 Strain FiPS-3.</title>
        <authorList>
            <person name="Poehlein A."/>
            <person name="Daniel R."/>
            <person name="Simeonova D.D."/>
        </authorList>
    </citation>
    <scope>NUCLEOTIDE SEQUENCE [LARGE SCALE GENOMIC DNA]</scope>
    <source>
        <strain evidence="9 10">DSM 13687</strain>
    </source>
</reference>
<dbReference type="InterPro" id="IPR035476">
    <property type="entry name" value="SIS_PGI_1"/>
</dbReference>
<dbReference type="PROSITE" id="PS00765">
    <property type="entry name" value="P_GLUCOSE_ISOMERASE_1"/>
    <property type="match status" value="1"/>
</dbReference>
<dbReference type="GO" id="GO:0005829">
    <property type="term" value="C:cytosol"/>
    <property type="evidence" value="ECO:0007669"/>
    <property type="project" value="TreeGrafter"/>
</dbReference>
<keyword evidence="5 7" id="KW-0413">Isomerase</keyword>
<sequence length="536" mass="59079">MYDSDSFNSLKTHASRMNTPEFHLKHLIKDPCRLTDFSLNIPGFFYDFSRQRLDNSVRQTLNTLAGETRAKEMFVQMAAGNPVNPTEKRAALHTAARGFLDSGLKPENTQILSDIRTVARNIRIFSQDVHKGRITGTRKKKFTDAVIVGIGGSYLGCEFVYKALKPGRHPKINLHFLSNVDIDNFGQILTRIEPDTCLWIIVSKSYTTTETMANLTQVQAFLNRHHLNPEDHLVTITAKGSPGDDPSNPVRASFYMFDFIGGRYSVSSAVGGVPLSLAFGYDTFEQFLIGCAQMDRHAFQAPVQENIPLTAALISIWNIQILKYSAQAIIPYSSALSKLPPHVQQVYMESLGKSVDIHGTPLPCPAGSIVFGEPGTNAQHSFFQLAHQGPAFPVEFIGVLKPGYTGDQVTSKGVFNHQELWANLIAQTQALAKGRDHEDPARSFSGNRPSSLVVIPDLTPESVGLLLSFYEARTVFEGFMLNINPFDQFGVELGKILASGIRRQMAEKNAGTPSGGTPPDPVTAFYLKALFNGRID</sequence>
<dbReference type="PATRIC" id="fig|1286635.3.peg.2816"/>
<dbReference type="GO" id="GO:0006096">
    <property type="term" value="P:glycolytic process"/>
    <property type="evidence" value="ECO:0007669"/>
    <property type="project" value="UniProtKB-UniRule"/>
</dbReference>
<dbReference type="UniPathway" id="UPA00109">
    <property type="reaction ID" value="UER00181"/>
</dbReference>
<keyword evidence="10" id="KW-1185">Reference proteome</keyword>
<dbReference type="InterPro" id="IPR035482">
    <property type="entry name" value="SIS_PGI_2"/>
</dbReference>
<dbReference type="Proteomes" id="UP000014216">
    <property type="component" value="Unassembled WGS sequence"/>
</dbReference>
<feature type="active site" evidence="7">
    <location>
        <position position="380"/>
    </location>
</feature>
<dbReference type="OrthoDB" id="140919at2"/>
<keyword evidence="4 7" id="KW-0324">Glycolysis</keyword>
<evidence type="ECO:0000256" key="5">
    <source>
        <dbReference type="ARBA" id="ARBA00023235"/>
    </source>
</evidence>
<evidence type="ECO:0000256" key="2">
    <source>
        <dbReference type="ARBA" id="ARBA00006604"/>
    </source>
</evidence>
<dbReference type="PROSITE" id="PS00174">
    <property type="entry name" value="P_GLUCOSE_ISOMERASE_2"/>
    <property type="match status" value="1"/>
</dbReference>
<dbReference type="InterPro" id="IPR001672">
    <property type="entry name" value="G6P_Isomerase"/>
</dbReference>
<comment type="similarity">
    <text evidence="2 7 8">Belongs to the GPI family.</text>
</comment>
<dbReference type="PRINTS" id="PR00662">
    <property type="entry name" value="G6PISOMERASE"/>
</dbReference>
<dbReference type="GO" id="GO:0006094">
    <property type="term" value="P:gluconeogenesis"/>
    <property type="evidence" value="ECO:0007669"/>
    <property type="project" value="UniProtKB-UniRule"/>
</dbReference>
<evidence type="ECO:0000256" key="7">
    <source>
        <dbReference type="HAMAP-Rule" id="MF_00473"/>
    </source>
</evidence>
<dbReference type="Pfam" id="PF00342">
    <property type="entry name" value="PGI"/>
    <property type="match status" value="1"/>
</dbReference>
<evidence type="ECO:0000313" key="10">
    <source>
        <dbReference type="Proteomes" id="UP000014216"/>
    </source>
</evidence>
<comment type="function">
    <text evidence="7">Catalyzes the reversible isomerization of glucose-6-phosphate to fructose-6-phosphate.</text>
</comment>
<dbReference type="GO" id="GO:0097367">
    <property type="term" value="F:carbohydrate derivative binding"/>
    <property type="evidence" value="ECO:0007669"/>
    <property type="project" value="InterPro"/>
</dbReference>